<evidence type="ECO:0000313" key="3">
    <source>
        <dbReference type="Proteomes" id="UP000280696"/>
    </source>
</evidence>
<gene>
    <name evidence="2" type="ORF">D7V94_19370</name>
</gene>
<protein>
    <submittedName>
        <fullName evidence="2">Uncharacterized protein</fullName>
    </submittedName>
</protein>
<feature type="region of interest" description="Disordered" evidence="1">
    <location>
        <begin position="160"/>
        <end position="202"/>
    </location>
</feature>
<dbReference type="InterPro" id="IPR041965">
    <property type="entry name" value="TTRAP_sf"/>
</dbReference>
<accession>A0A3A9AAJ8</accession>
<reference evidence="2 3" key="1">
    <citation type="submission" date="2018-09" db="EMBL/GenBank/DDBJ databases">
        <title>Murine metabolic-syndrome-specific gut microbial biobank.</title>
        <authorList>
            <person name="Liu C."/>
        </authorList>
    </citation>
    <scope>NUCLEOTIDE SEQUENCE [LARGE SCALE GENOMIC DNA]</scope>
    <source>
        <strain evidence="2 3">0.1xD8-82</strain>
    </source>
</reference>
<comment type="caution">
    <text evidence="2">The sequence shown here is derived from an EMBL/GenBank/DDBJ whole genome shotgun (WGS) entry which is preliminary data.</text>
</comment>
<sequence length="202" mass="23143">MNKKQEQQILDYYSITDKYIHSKTHSNAHQSVFTKERDKYQWLVLEQKSQCEVEVRQTDSHGTITARDNYELTRNLPKCVGVERLCEGANIQIPFNADEINLIYQFGEQSKAETCASLSAILPQVKDSGTKQIVTDTLKKLNALSEEMCAELTATTKRRKLTERDQSIKTRLAKAKEQAKQPTVAERKQHRTHSKGKGDMEL</sequence>
<organism evidence="2 3">
    <name type="scientific">Parablautia intestinalis</name>
    <dbReference type="NCBI Taxonomy" id="2320100"/>
    <lineage>
        <taxon>Bacteria</taxon>
        <taxon>Bacillati</taxon>
        <taxon>Bacillota</taxon>
        <taxon>Clostridia</taxon>
        <taxon>Lachnospirales</taxon>
        <taxon>Lachnospiraceae</taxon>
        <taxon>Parablautia</taxon>
    </lineage>
</organism>
<dbReference type="OrthoDB" id="2033351at2"/>
<dbReference type="Pfam" id="PF14203">
    <property type="entry name" value="TTRAP"/>
    <property type="match status" value="1"/>
</dbReference>
<dbReference type="RefSeq" id="WP_120471961.1">
    <property type="nucleotide sequence ID" value="NZ_RAYQ01000028.1"/>
</dbReference>
<proteinExistence type="predicted"/>
<dbReference type="AlphaFoldDB" id="A0A3A9AAJ8"/>
<evidence type="ECO:0000256" key="1">
    <source>
        <dbReference type="SAM" id="MobiDB-lite"/>
    </source>
</evidence>
<dbReference type="Proteomes" id="UP000280696">
    <property type="component" value="Unassembled WGS sequence"/>
</dbReference>
<dbReference type="InterPro" id="IPR025468">
    <property type="entry name" value="TTRAP"/>
</dbReference>
<dbReference type="Gene3D" id="1.10.10.1850">
    <property type="entry name" value="Sporulation protein-like"/>
    <property type="match status" value="1"/>
</dbReference>
<feature type="compositionally biased region" description="Basic and acidic residues" evidence="1">
    <location>
        <begin position="162"/>
        <end position="179"/>
    </location>
</feature>
<name>A0A3A9AAJ8_9FIRM</name>
<dbReference type="EMBL" id="RAYQ01000028">
    <property type="protein sequence ID" value="RKI88397.1"/>
    <property type="molecule type" value="Genomic_DNA"/>
</dbReference>
<keyword evidence="3" id="KW-1185">Reference proteome</keyword>
<evidence type="ECO:0000313" key="2">
    <source>
        <dbReference type="EMBL" id="RKI88397.1"/>
    </source>
</evidence>